<proteinExistence type="predicted"/>
<dbReference type="Proteomes" id="UP000265618">
    <property type="component" value="Unassembled WGS sequence"/>
</dbReference>
<organism evidence="1 2">
    <name type="scientific">Kipferlia bialata</name>
    <dbReference type="NCBI Taxonomy" id="797122"/>
    <lineage>
        <taxon>Eukaryota</taxon>
        <taxon>Metamonada</taxon>
        <taxon>Carpediemonas-like organisms</taxon>
        <taxon>Kipferlia</taxon>
    </lineage>
</organism>
<evidence type="ECO:0000313" key="1">
    <source>
        <dbReference type="EMBL" id="GIQ91401.1"/>
    </source>
</evidence>
<dbReference type="AlphaFoldDB" id="A0A9K3DB17"/>
<dbReference type="EMBL" id="BDIP01007645">
    <property type="protein sequence ID" value="GIQ91401.1"/>
    <property type="molecule type" value="Genomic_DNA"/>
</dbReference>
<comment type="caution">
    <text evidence="1">The sequence shown here is derived from an EMBL/GenBank/DDBJ whole genome shotgun (WGS) entry which is preliminary data.</text>
</comment>
<accession>A0A9K3DB17</accession>
<keyword evidence="2" id="KW-1185">Reference proteome</keyword>
<gene>
    <name evidence="1" type="ORF">KIPB_014634</name>
</gene>
<feature type="non-terminal residue" evidence="1">
    <location>
        <position position="1"/>
    </location>
</feature>
<reference evidence="1 2" key="1">
    <citation type="journal article" date="2018" name="PLoS ONE">
        <title>The draft genome of Kipferlia bialata reveals reductive genome evolution in fornicate parasites.</title>
        <authorList>
            <person name="Tanifuji G."/>
            <person name="Takabayashi S."/>
            <person name="Kume K."/>
            <person name="Takagi M."/>
            <person name="Nakayama T."/>
            <person name="Kamikawa R."/>
            <person name="Inagaki Y."/>
            <person name="Hashimoto T."/>
        </authorList>
    </citation>
    <scope>NUCLEOTIDE SEQUENCE [LARGE SCALE GENOMIC DNA]</scope>
    <source>
        <strain evidence="1">NY0173</strain>
    </source>
</reference>
<sequence length="77" mass="8195">MPENSTPFTATVKCTSGCLEFHAALRTGDLTLLGLAVLNAPMQTWEVPMPLKDGPVLPPSEHMGEMASDGSFYCAVL</sequence>
<evidence type="ECO:0000313" key="2">
    <source>
        <dbReference type="Proteomes" id="UP000265618"/>
    </source>
</evidence>
<protein>
    <submittedName>
        <fullName evidence="1">Uncharacterized protein</fullName>
    </submittedName>
</protein>
<name>A0A9K3DB17_9EUKA</name>